<feature type="domain" description="HPt" evidence="21">
    <location>
        <begin position="972"/>
        <end position="1065"/>
    </location>
</feature>
<dbReference type="SMART" id="SM00091">
    <property type="entry name" value="PAS"/>
    <property type="match status" value="2"/>
</dbReference>
<dbReference type="SUPFAM" id="SSF158472">
    <property type="entry name" value="HAMP domain-like"/>
    <property type="match status" value="1"/>
</dbReference>
<dbReference type="Gene3D" id="3.30.450.20">
    <property type="entry name" value="PAS domain"/>
    <property type="match status" value="2"/>
</dbReference>
<dbReference type="EC" id="2.7.13.3" evidence="3"/>
<evidence type="ECO:0000259" key="20">
    <source>
        <dbReference type="PROSITE" id="PS50885"/>
    </source>
</evidence>
<evidence type="ECO:0000259" key="19">
    <source>
        <dbReference type="PROSITE" id="PS50113"/>
    </source>
</evidence>
<dbReference type="PROSITE" id="PS50109">
    <property type="entry name" value="HIS_KIN"/>
    <property type="match status" value="1"/>
</dbReference>
<dbReference type="OrthoDB" id="5410229at2"/>
<dbReference type="InterPro" id="IPR008207">
    <property type="entry name" value="Sig_transdc_His_kin_Hpt_dom"/>
</dbReference>
<dbReference type="PROSITE" id="PS50885">
    <property type="entry name" value="HAMP"/>
    <property type="match status" value="1"/>
</dbReference>
<keyword evidence="5" id="KW-0997">Cell inner membrane</keyword>
<evidence type="ECO:0000256" key="5">
    <source>
        <dbReference type="ARBA" id="ARBA00022519"/>
    </source>
</evidence>
<dbReference type="Pfam" id="PF13426">
    <property type="entry name" value="PAS_9"/>
    <property type="match status" value="1"/>
</dbReference>
<evidence type="ECO:0000256" key="2">
    <source>
        <dbReference type="ARBA" id="ARBA00004429"/>
    </source>
</evidence>
<feature type="domain" description="Histidine kinase" evidence="17">
    <location>
        <begin position="565"/>
        <end position="789"/>
    </location>
</feature>
<feature type="modified residue" description="4-aspartylphosphate" evidence="15">
    <location>
        <position position="862"/>
    </location>
</feature>
<dbReference type="FunFam" id="3.30.565.10:FF:000010">
    <property type="entry name" value="Sensor histidine kinase RcsC"/>
    <property type="match status" value="1"/>
</dbReference>
<dbReference type="SUPFAM" id="SSF52172">
    <property type="entry name" value="CheY-like"/>
    <property type="match status" value="1"/>
</dbReference>
<dbReference type="SMART" id="SM00304">
    <property type="entry name" value="HAMP"/>
    <property type="match status" value="1"/>
</dbReference>
<dbReference type="Pfam" id="PF00072">
    <property type="entry name" value="Response_reg"/>
    <property type="match status" value="1"/>
</dbReference>
<dbReference type="NCBIfam" id="TIGR00229">
    <property type="entry name" value="sensory_box"/>
    <property type="match status" value="1"/>
</dbReference>
<evidence type="ECO:0000256" key="9">
    <source>
        <dbReference type="ARBA" id="ARBA00022741"/>
    </source>
</evidence>
<evidence type="ECO:0000256" key="11">
    <source>
        <dbReference type="ARBA" id="ARBA00022840"/>
    </source>
</evidence>
<dbReference type="GO" id="GO:0000155">
    <property type="term" value="F:phosphorelay sensor kinase activity"/>
    <property type="evidence" value="ECO:0007669"/>
    <property type="project" value="InterPro"/>
</dbReference>
<dbReference type="SUPFAM" id="SSF55785">
    <property type="entry name" value="PYP-like sensor domain (PAS domain)"/>
    <property type="match status" value="2"/>
</dbReference>
<feature type="modified residue" description="Phosphohistidine" evidence="14">
    <location>
        <position position="1011"/>
    </location>
</feature>
<dbReference type="InterPro" id="IPR035965">
    <property type="entry name" value="PAS-like_dom_sf"/>
</dbReference>
<dbReference type="InterPro" id="IPR000014">
    <property type="entry name" value="PAS"/>
</dbReference>
<dbReference type="InterPro" id="IPR000700">
    <property type="entry name" value="PAS-assoc_C"/>
</dbReference>
<dbReference type="Pfam" id="PF00672">
    <property type="entry name" value="HAMP"/>
    <property type="match status" value="1"/>
</dbReference>
<dbReference type="SUPFAM" id="SSF47384">
    <property type="entry name" value="Homodimeric domain of signal transducing histidine kinase"/>
    <property type="match status" value="1"/>
</dbReference>
<evidence type="ECO:0000259" key="21">
    <source>
        <dbReference type="PROSITE" id="PS50894"/>
    </source>
</evidence>
<dbReference type="SMART" id="SM00387">
    <property type="entry name" value="HATPase_c"/>
    <property type="match status" value="1"/>
</dbReference>
<keyword evidence="9" id="KW-0547">Nucleotide-binding</keyword>
<feature type="transmembrane region" description="Helical" evidence="16">
    <location>
        <begin position="12"/>
        <end position="33"/>
    </location>
</feature>
<dbReference type="InterPro" id="IPR003661">
    <property type="entry name" value="HisK_dim/P_dom"/>
</dbReference>
<dbReference type="Pfam" id="PF13188">
    <property type="entry name" value="PAS_8"/>
    <property type="match status" value="1"/>
</dbReference>
<feature type="domain" description="HAMP" evidence="20">
    <location>
        <begin position="191"/>
        <end position="243"/>
    </location>
</feature>
<keyword evidence="13 16" id="KW-0472">Membrane</keyword>
<evidence type="ECO:0000256" key="1">
    <source>
        <dbReference type="ARBA" id="ARBA00000085"/>
    </source>
</evidence>
<evidence type="ECO:0000256" key="4">
    <source>
        <dbReference type="ARBA" id="ARBA00022475"/>
    </source>
</evidence>
<dbReference type="GO" id="GO:0005886">
    <property type="term" value="C:plasma membrane"/>
    <property type="evidence" value="ECO:0007669"/>
    <property type="project" value="UniProtKB-SubCell"/>
</dbReference>
<evidence type="ECO:0000313" key="23">
    <source>
        <dbReference type="Proteomes" id="UP000293296"/>
    </source>
</evidence>
<dbReference type="InterPro" id="IPR003660">
    <property type="entry name" value="HAMP_dom"/>
</dbReference>
<dbReference type="InterPro" id="IPR036097">
    <property type="entry name" value="HisK_dim/P_sf"/>
</dbReference>
<feature type="domain" description="Response regulatory" evidence="18">
    <location>
        <begin position="813"/>
        <end position="935"/>
    </location>
</feature>
<dbReference type="CDD" id="cd17546">
    <property type="entry name" value="REC_hyHK_CKI1_RcsC-like"/>
    <property type="match status" value="1"/>
</dbReference>
<evidence type="ECO:0000256" key="12">
    <source>
        <dbReference type="ARBA" id="ARBA00022989"/>
    </source>
</evidence>
<comment type="catalytic activity">
    <reaction evidence="1">
        <text>ATP + protein L-histidine = ADP + protein N-phospho-L-histidine.</text>
        <dbReference type="EC" id="2.7.13.3"/>
    </reaction>
</comment>
<dbReference type="CDD" id="cd16922">
    <property type="entry name" value="HATPase_EvgS-ArcB-TorS-like"/>
    <property type="match status" value="1"/>
</dbReference>
<dbReference type="SMART" id="SM00388">
    <property type="entry name" value="HisKA"/>
    <property type="match status" value="1"/>
</dbReference>
<dbReference type="AlphaFoldDB" id="A0A4P6HLW8"/>
<feature type="transmembrane region" description="Helical" evidence="16">
    <location>
        <begin position="166"/>
        <end position="193"/>
    </location>
</feature>
<dbReference type="InterPro" id="IPR003594">
    <property type="entry name" value="HATPase_dom"/>
</dbReference>
<dbReference type="SMART" id="SM00073">
    <property type="entry name" value="HPT"/>
    <property type="match status" value="1"/>
</dbReference>
<dbReference type="CDD" id="cd06225">
    <property type="entry name" value="HAMP"/>
    <property type="match status" value="1"/>
</dbReference>
<dbReference type="KEGG" id="dcb:C3Y92_01945"/>
<keyword evidence="6 15" id="KW-0597">Phosphoprotein</keyword>
<dbReference type="Pfam" id="PF02518">
    <property type="entry name" value="HATPase_c"/>
    <property type="match status" value="1"/>
</dbReference>
<reference evidence="22 23" key="1">
    <citation type="submission" date="2018-02" db="EMBL/GenBank/DDBJ databases">
        <title>Genome sequence of Desulfovibrio carbinolicus DSM 3852.</title>
        <authorList>
            <person name="Wilbanks E."/>
            <person name="Skennerton C.T."/>
            <person name="Orphan V.J."/>
        </authorList>
    </citation>
    <scope>NUCLEOTIDE SEQUENCE [LARGE SCALE GENOMIC DNA]</scope>
    <source>
        <strain evidence="22 23">DSM 3852</strain>
    </source>
</reference>
<dbReference type="RefSeq" id="WP_129348996.1">
    <property type="nucleotide sequence ID" value="NZ_CP026538.1"/>
</dbReference>
<dbReference type="Gene3D" id="3.40.50.2300">
    <property type="match status" value="1"/>
</dbReference>
<evidence type="ECO:0000256" key="14">
    <source>
        <dbReference type="PROSITE-ProRule" id="PRU00110"/>
    </source>
</evidence>
<dbReference type="InterPro" id="IPR005467">
    <property type="entry name" value="His_kinase_dom"/>
</dbReference>
<dbReference type="CDD" id="cd00082">
    <property type="entry name" value="HisKA"/>
    <property type="match status" value="1"/>
</dbReference>
<evidence type="ECO:0000259" key="17">
    <source>
        <dbReference type="PROSITE" id="PS50109"/>
    </source>
</evidence>
<gene>
    <name evidence="22" type="ORF">C3Y92_01945</name>
</gene>
<organism evidence="22 23">
    <name type="scientific">Solidesulfovibrio carbinolicus</name>
    <dbReference type="NCBI Taxonomy" id="296842"/>
    <lineage>
        <taxon>Bacteria</taxon>
        <taxon>Pseudomonadati</taxon>
        <taxon>Thermodesulfobacteriota</taxon>
        <taxon>Desulfovibrionia</taxon>
        <taxon>Desulfovibrionales</taxon>
        <taxon>Desulfovibrionaceae</taxon>
        <taxon>Solidesulfovibrio</taxon>
    </lineage>
</organism>
<dbReference type="InterPro" id="IPR004358">
    <property type="entry name" value="Sig_transdc_His_kin-like_C"/>
</dbReference>
<comment type="subcellular location">
    <subcellularLocation>
        <location evidence="2">Cell inner membrane</location>
        <topology evidence="2">Multi-pass membrane protein</topology>
    </subcellularLocation>
</comment>
<dbReference type="Gene3D" id="1.20.120.160">
    <property type="entry name" value="HPT domain"/>
    <property type="match status" value="1"/>
</dbReference>
<dbReference type="InterPro" id="IPR036641">
    <property type="entry name" value="HPT_dom_sf"/>
</dbReference>
<evidence type="ECO:0000256" key="10">
    <source>
        <dbReference type="ARBA" id="ARBA00022777"/>
    </source>
</evidence>
<evidence type="ECO:0000256" key="13">
    <source>
        <dbReference type="ARBA" id="ARBA00023136"/>
    </source>
</evidence>
<dbReference type="SUPFAM" id="SSF47226">
    <property type="entry name" value="Histidine-containing phosphotransfer domain, HPT domain"/>
    <property type="match status" value="1"/>
</dbReference>
<dbReference type="Gene3D" id="1.10.287.130">
    <property type="match status" value="1"/>
</dbReference>
<dbReference type="CDD" id="cd00130">
    <property type="entry name" value="PAS"/>
    <property type="match status" value="1"/>
</dbReference>
<evidence type="ECO:0000256" key="3">
    <source>
        <dbReference type="ARBA" id="ARBA00012438"/>
    </source>
</evidence>
<keyword evidence="12 16" id="KW-1133">Transmembrane helix</keyword>
<dbReference type="Gene3D" id="3.30.565.10">
    <property type="entry name" value="Histidine kinase-like ATPase, C-terminal domain"/>
    <property type="match status" value="1"/>
</dbReference>
<dbReference type="EMBL" id="CP026538">
    <property type="protein sequence ID" value="QAZ66068.1"/>
    <property type="molecule type" value="Genomic_DNA"/>
</dbReference>
<dbReference type="PRINTS" id="PR00344">
    <property type="entry name" value="BCTRLSENSOR"/>
</dbReference>
<dbReference type="InterPro" id="IPR001789">
    <property type="entry name" value="Sig_transdc_resp-reg_receiver"/>
</dbReference>
<keyword evidence="7" id="KW-0808">Transferase</keyword>
<sequence>MRRASLRLKLNAAILLAFLAAAAAFGGVLHLSIQDRLEAARTRTRTLLGVLAAHRLEALAPLLQTAQAISAAQVILDRMVQVDGVIEASLFSAAGVLLADAGTGAPAPLAAETGVGLPETRVFSVTAENDRLLATLIEPIHGEGEIAGFLRLRYALKDSALAGGRVWTIFGLAVAGAYVFLALVLNAMLHLFVLRPVNTLRQALEAVEAGDLDQTVPVAGADALARLGAAFNAMSARLRETSRWLGESRAEVEEHRLLLARRVEERTAELARTNARLTTEITARTRAEDSLSRHLALYRAILESTAEAVLCVSANPDREVLVCNRRFLNLWDLPEDWAQRLEPMDRFKPFMEKLAEPDAVASGFRALMLDGMSMAETCHATRDGRFIERRSGPILRDGVYIGRVFSYVDVTDRLRTEAELRQTLAQRDALLGNTQIGLATTENTVCTDINAQGAALLGYAREAFLGQSLAVLIPDAAVYQSLAELCDHDFITQGFTRRECQVQRGDGETIWLRLHGKSVRPEDPTTSVVWAFDDITEEKRRQQHLEQARDQAEEASRAKGAFLAVMSHEIRTPLNAVIGLSDALLDGQAAPEQIDHLRAIRESADHLLGVVNDILDFSKIEAGKLVLERRHFDPRALVAEAVRAVELTASQKGLALSATVASDVPPALRGDPGRLRQILLNLLGNAVKFTAAGSVTVTVETVPADQTPAERIGLAVAVTDTGIGLDPTRASELFERFTQGPGNAARRFGGTGLGLAISKELVERMGGHIGVTSRQGAGSRFAFTVFFLPGNAAAVPPAPLESANDKAAPGPLRILLVEDNALNAAVTRLHMGRMGHDLTVAESAREAFACLAKERFDAVLMDIEMPEIDGIEATSAIRAGAPLGTPVLDPTVPIIAVTAHALEDVRQQCLEAGMDGFVTKPVNYRALEATLDALRRAPPRLPAHMPSTPACPAPSESELFAPGQAKDNMGLTWPQFQGLLRTSFKEANRRLDDVRQAMTAGHWDKASLAAHTFKATAATVGAFAARNAAKTLENALRDGRRQEADSLLDDLDELWTKTRQALDGWRCPPE</sequence>
<evidence type="ECO:0000256" key="6">
    <source>
        <dbReference type="ARBA" id="ARBA00022553"/>
    </source>
</evidence>
<dbReference type="PANTHER" id="PTHR43047">
    <property type="entry name" value="TWO-COMPONENT HISTIDINE PROTEIN KINASE"/>
    <property type="match status" value="1"/>
</dbReference>
<keyword evidence="8 16" id="KW-0812">Transmembrane</keyword>
<keyword evidence="4" id="KW-1003">Cell membrane</keyword>
<evidence type="ECO:0000256" key="8">
    <source>
        <dbReference type="ARBA" id="ARBA00022692"/>
    </source>
</evidence>
<dbReference type="Pfam" id="PF01627">
    <property type="entry name" value="Hpt"/>
    <property type="match status" value="1"/>
</dbReference>
<keyword evidence="23" id="KW-1185">Reference proteome</keyword>
<dbReference type="SUPFAM" id="SSF55874">
    <property type="entry name" value="ATPase domain of HSP90 chaperone/DNA topoisomerase II/histidine kinase"/>
    <property type="match status" value="1"/>
</dbReference>
<evidence type="ECO:0000313" key="22">
    <source>
        <dbReference type="EMBL" id="QAZ66068.1"/>
    </source>
</evidence>
<dbReference type="FunFam" id="1.10.287.130:FF:000004">
    <property type="entry name" value="Ethylene receptor 1"/>
    <property type="match status" value="1"/>
</dbReference>
<evidence type="ECO:0000256" key="15">
    <source>
        <dbReference type="PROSITE-ProRule" id="PRU00169"/>
    </source>
</evidence>
<dbReference type="Pfam" id="PF00512">
    <property type="entry name" value="HisKA"/>
    <property type="match status" value="1"/>
</dbReference>
<dbReference type="GO" id="GO:0005524">
    <property type="term" value="F:ATP binding"/>
    <property type="evidence" value="ECO:0007669"/>
    <property type="project" value="UniProtKB-KW"/>
</dbReference>
<keyword evidence="10 22" id="KW-0418">Kinase</keyword>
<dbReference type="Proteomes" id="UP000293296">
    <property type="component" value="Chromosome"/>
</dbReference>
<dbReference type="InterPro" id="IPR011006">
    <property type="entry name" value="CheY-like_superfamily"/>
</dbReference>
<accession>A0A4P6HLW8</accession>
<dbReference type="PROSITE" id="PS50113">
    <property type="entry name" value="PAC"/>
    <property type="match status" value="1"/>
</dbReference>
<dbReference type="Gene3D" id="6.10.340.10">
    <property type="match status" value="1"/>
</dbReference>
<feature type="domain" description="PAC" evidence="19">
    <location>
        <begin position="496"/>
        <end position="547"/>
    </location>
</feature>
<evidence type="ECO:0000259" key="18">
    <source>
        <dbReference type="PROSITE" id="PS50110"/>
    </source>
</evidence>
<protein>
    <recommendedName>
        <fullName evidence="3">histidine kinase</fullName>
        <ecNumber evidence="3">2.7.13.3</ecNumber>
    </recommendedName>
</protein>
<dbReference type="PROSITE" id="PS50110">
    <property type="entry name" value="RESPONSE_REGULATORY"/>
    <property type="match status" value="1"/>
</dbReference>
<name>A0A4P6HLW8_9BACT</name>
<evidence type="ECO:0000256" key="7">
    <source>
        <dbReference type="ARBA" id="ARBA00022679"/>
    </source>
</evidence>
<dbReference type="InterPro" id="IPR036890">
    <property type="entry name" value="HATPase_C_sf"/>
</dbReference>
<dbReference type="PROSITE" id="PS50894">
    <property type="entry name" value="HPT"/>
    <property type="match status" value="1"/>
</dbReference>
<keyword evidence="11" id="KW-0067">ATP-binding</keyword>
<evidence type="ECO:0000256" key="16">
    <source>
        <dbReference type="SAM" id="Phobius"/>
    </source>
</evidence>
<proteinExistence type="predicted"/>
<dbReference type="SMART" id="SM00448">
    <property type="entry name" value="REC"/>
    <property type="match status" value="1"/>
</dbReference>